<evidence type="ECO:0000313" key="2">
    <source>
        <dbReference type="EMBL" id="NJB74605.1"/>
    </source>
</evidence>
<dbReference type="Pfam" id="PF13481">
    <property type="entry name" value="AAA_25"/>
    <property type="match status" value="1"/>
</dbReference>
<feature type="region of interest" description="Disordered" evidence="1">
    <location>
        <begin position="1"/>
        <end position="34"/>
    </location>
</feature>
<dbReference type="EMBL" id="JAATJD010000002">
    <property type="protein sequence ID" value="NJB74605.1"/>
    <property type="molecule type" value="Genomic_DNA"/>
</dbReference>
<sequence length="397" mass="44447">MSDKTVSLEEARRQQRTEHANDGPRMSQGRVAQSVEARARTDGMFYASSLQGTKPKPRDWIVHNLIPDKAVTLFSGNGGIGKSTVMFQLAAAVASGRKWLGRDVMLRRAAYLSAEDDRDELHRRLDVINMRHDAQHGDYEDQLILWDKTGSATPFLFRDNEGWQESPFFCLLANAVVDLGIGLLVIDSMYNFFGGNELSRTDATAFMDCLQKLALEAECAIVVLWHPSASGLESGTGTSGSTAFRNRARQMLYMTGLKDEEAEEDPDGRLLRVVKSNYGPSGYDVRLRYEDGYVVAEEERQGGLLDQISEDAKTTFRREAFLHCLDVALHQGRPPSDAKNSPRYAPKMFAGMPEGRGVSRRNFEKTMEELFSHQEIIVGSLVGPDRHPIKAIVRREK</sequence>
<name>A0ABX0WZ14_9PROT</name>
<dbReference type="SUPFAM" id="SSF52540">
    <property type="entry name" value="P-loop containing nucleoside triphosphate hydrolases"/>
    <property type="match status" value="1"/>
</dbReference>
<keyword evidence="3" id="KW-1185">Reference proteome</keyword>
<comment type="caution">
    <text evidence="2">The sequence shown here is derived from an EMBL/GenBank/DDBJ whole genome shotgun (WGS) entry which is preliminary data.</text>
</comment>
<dbReference type="Gene3D" id="3.40.50.300">
    <property type="entry name" value="P-loop containing nucleotide triphosphate hydrolases"/>
    <property type="match status" value="1"/>
</dbReference>
<dbReference type="InterPro" id="IPR027417">
    <property type="entry name" value="P-loop_NTPase"/>
</dbReference>
<accession>A0ABX0WZ14</accession>
<protein>
    <submittedName>
        <fullName evidence="2">RecA-family ATPase</fullName>
    </submittedName>
</protein>
<dbReference type="RefSeq" id="WP_064782224.1">
    <property type="nucleotide sequence ID" value="NZ_BAAAEQ010000002.1"/>
</dbReference>
<gene>
    <name evidence="2" type="ORF">GGR96_001697</name>
</gene>
<feature type="compositionally biased region" description="Basic and acidic residues" evidence="1">
    <location>
        <begin position="1"/>
        <end position="22"/>
    </location>
</feature>
<reference evidence="2 3" key="1">
    <citation type="submission" date="2020-03" db="EMBL/GenBank/DDBJ databases">
        <title>Genomic Encyclopedia of Type Strains, Phase IV (KMG-IV): sequencing the most valuable type-strain genomes for metagenomic binning, comparative biology and taxonomic classification.</title>
        <authorList>
            <person name="Goeker M."/>
        </authorList>
    </citation>
    <scope>NUCLEOTIDE SEQUENCE [LARGE SCALE GENOMIC DNA]</scope>
    <source>
        <strain evidence="2 3">DSM 18888</strain>
    </source>
</reference>
<organism evidence="2 3">
    <name type="scientific">Thalassospira tepidiphila</name>
    <dbReference type="NCBI Taxonomy" id="393657"/>
    <lineage>
        <taxon>Bacteria</taxon>
        <taxon>Pseudomonadati</taxon>
        <taxon>Pseudomonadota</taxon>
        <taxon>Alphaproteobacteria</taxon>
        <taxon>Rhodospirillales</taxon>
        <taxon>Thalassospiraceae</taxon>
        <taxon>Thalassospira</taxon>
    </lineage>
</organism>
<feature type="region of interest" description="Disordered" evidence="1">
    <location>
        <begin position="333"/>
        <end position="357"/>
    </location>
</feature>
<evidence type="ECO:0000313" key="3">
    <source>
        <dbReference type="Proteomes" id="UP000556869"/>
    </source>
</evidence>
<proteinExistence type="predicted"/>
<evidence type="ECO:0000256" key="1">
    <source>
        <dbReference type="SAM" id="MobiDB-lite"/>
    </source>
</evidence>
<dbReference type="Proteomes" id="UP000556869">
    <property type="component" value="Unassembled WGS sequence"/>
</dbReference>